<comment type="similarity">
    <text evidence="2">Belongs to the metallo-dependent hydrolases superfamily. Hydantoinase/dihydropyrimidinase family.</text>
</comment>
<feature type="domain" description="Amidohydrolase-related" evidence="7">
    <location>
        <begin position="400"/>
        <end position="490"/>
    </location>
</feature>
<dbReference type="Pfam" id="PF01979">
    <property type="entry name" value="Amidohydro_1"/>
    <property type="match status" value="1"/>
</dbReference>
<dbReference type="OrthoDB" id="10258955at2759"/>
<dbReference type="Proteomes" id="UP000316759">
    <property type="component" value="Unassembled WGS sequence"/>
</dbReference>
<evidence type="ECO:0000256" key="1">
    <source>
        <dbReference type="ARBA" id="ARBA00001947"/>
    </source>
</evidence>
<proteinExistence type="inferred from homology"/>
<evidence type="ECO:0000256" key="4">
    <source>
        <dbReference type="ARBA" id="ARBA00036696"/>
    </source>
</evidence>
<feature type="region of interest" description="Disordered" evidence="6">
    <location>
        <begin position="582"/>
        <end position="601"/>
    </location>
</feature>
<comment type="caution">
    <text evidence="8">The sequence shown here is derived from an EMBL/GenBank/DDBJ whole genome shotgun (WGS) entry which is preliminary data.</text>
</comment>
<dbReference type="Gene3D" id="2.30.40.10">
    <property type="entry name" value="Urease, subunit C, domain 1"/>
    <property type="match status" value="1"/>
</dbReference>
<accession>A0A504YYP1</accession>
<keyword evidence="9" id="KW-1185">Reference proteome</keyword>
<dbReference type="InterPro" id="IPR032466">
    <property type="entry name" value="Metal_Hydrolase"/>
</dbReference>
<protein>
    <recommendedName>
        <fullName evidence="5">dihydropyrimidinase</fullName>
        <ecNumber evidence="5">3.5.2.2</ecNumber>
    </recommendedName>
</protein>
<dbReference type="InterPro" id="IPR006680">
    <property type="entry name" value="Amidohydro-rel"/>
</dbReference>
<reference evidence="8 9" key="1">
    <citation type="submission" date="2019-04" db="EMBL/GenBank/DDBJ databases">
        <title>Annotation for the trematode Fasciola gigantica.</title>
        <authorList>
            <person name="Choi Y.-J."/>
        </authorList>
    </citation>
    <scope>NUCLEOTIDE SEQUENCE [LARGE SCALE GENOMIC DNA]</scope>
    <source>
        <strain evidence="8">Uganda_cow_1</strain>
    </source>
</reference>
<dbReference type="SUPFAM" id="SSF51338">
    <property type="entry name" value="Composite domain of metallo-dependent hydrolases"/>
    <property type="match status" value="1"/>
</dbReference>
<name>A0A504YYP1_FASGI</name>
<evidence type="ECO:0000256" key="2">
    <source>
        <dbReference type="ARBA" id="ARBA00008829"/>
    </source>
</evidence>
<comment type="catalytic activity">
    <reaction evidence="4">
        <text>5,6-dihydrouracil + H2O = 3-(carbamoylamino)propanoate + H(+)</text>
        <dbReference type="Rhea" id="RHEA:16121"/>
        <dbReference type="ChEBI" id="CHEBI:11892"/>
        <dbReference type="ChEBI" id="CHEBI:15377"/>
        <dbReference type="ChEBI" id="CHEBI:15378"/>
        <dbReference type="ChEBI" id="CHEBI:15901"/>
        <dbReference type="EC" id="3.5.2.2"/>
    </reaction>
</comment>
<keyword evidence="3" id="KW-0597">Phosphoprotein</keyword>
<dbReference type="GO" id="GO:0006208">
    <property type="term" value="P:pyrimidine nucleobase catabolic process"/>
    <property type="evidence" value="ECO:0007669"/>
    <property type="project" value="TreeGrafter"/>
</dbReference>
<evidence type="ECO:0000313" key="8">
    <source>
        <dbReference type="EMBL" id="TPP65779.1"/>
    </source>
</evidence>
<dbReference type="STRING" id="46835.A0A504YYP1"/>
<dbReference type="FunFam" id="3.20.20.140:FF:000217">
    <property type="entry name" value="Dihydropyrimidinase-related protein 1"/>
    <property type="match status" value="1"/>
</dbReference>
<dbReference type="PANTHER" id="PTHR11647">
    <property type="entry name" value="HYDRANTOINASE/DIHYDROPYRIMIDINASE FAMILY MEMBER"/>
    <property type="match status" value="1"/>
</dbReference>
<evidence type="ECO:0000256" key="3">
    <source>
        <dbReference type="ARBA" id="ARBA00022553"/>
    </source>
</evidence>
<evidence type="ECO:0000313" key="9">
    <source>
        <dbReference type="Proteomes" id="UP000316759"/>
    </source>
</evidence>
<dbReference type="EC" id="3.5.2.2" evidence="5"/>
<dbReference type="PANTHER" id="PTHR11647:SF1">
    <property type="entry name" value="COLLAPSIN RESPONSE MEDIATOR PROTEIN"/>
    <property type="match status" value="1"/>
</dbReference>
<evidence type="ECO:0000259" key="7">
    <source>
        <dbReference type="Pfam" id="PF01979"/>
    </source>
</evidence>
<dbReference type="SUPFAM" id="SSF51556">
    <property type="entry name" value="Metallo-dependent hydrolases"/>
    <property type="match status" value="1"/>
</dbReference>
<gene>
    <name evidence="8" type="ORF">FGIG_07757</name>
</gene>
<dbReference type="InterPro" id="IPR050378">
    <property type="entry name" value="Metallo-dep_Hydrolases_sf"/>
</dbReference>
<evidence type="ECO:0000256" key="6">
    <source>
        <dbReference type="SAM" id="MobiDB-lite"/>
    </source>
</evidence>
<evidence type="ECO:0000256" key="5">
    <source>
        <dbReference type="ARBA" id="ARBA00039113"/>
    </source>
</evidence>
<organism evidence="8 9">
    <name type="scientific">Fasciola gigantica</name>
    <name type="common">Giant liver fluke</name>
    <dbReference type="NCBI Taxonomy" id="46835"/>
    <lineage>
        <taxon>Eukaryota</taxon>
        <taxon>Metazoa</taxon>
        <taxon>Spiralia</taxon>
        <taxon>Lophotrochozoa</taxon>
        <taxon>Platyhelminthes</taxon>
        <taxon>Trematoda</taxon>
        <taxon>Digenea</taxon>
        <taxon>Plagiorchiida</taxon>
        <taxon>Echinostomata</taxon>
        <taxon>Echinostomatoidea</taxon>
        <taxon>Fasciolidae</taxon>
        <taxon>Fasciola</taxon>
    </lineage>
</organism>
<dbReference type="InterPro" id="IPR011059">
    <property type="entry name" value="Metal-dep_hydrolase_composite"/>
</dbReference>
<dbReference type="EMBL" id="SUNJ01002694">
    <property type="protein sequence ID" value="TPP65779.1"/>
    <property type="molecule type" value="Genomic_DNA"/>
</dbReference>
<sequence>MPEVPKDKNVTFLKGGLIVNHDCCFEADILIEGETIRYQFHPQRKDLPRALSRNIGLRLSVPNDARIIDVTDRFIVPGGVDLDCHLGEASVNDPLADSFETGSRAAVLGGTTTIINTVEVPKDGTLSESFAHFVESAGDRVFCDYAACMRVPCLTDDTESDMEHLVKEKGMCFFSLKLGVAERSGGITCDSLNEEEFNKVLRKCRALGALPIVPAITSSQLSNQISSELLRECPELGPELFQLSQPQRAEADTIRKVVLHAFETESVCPLLVSRIHSDLALQCFSEQRRYCRGLIFGQTTISAIAAPIAALNRLGEQPGEMDLVTSKDWATAAGYVSEPPIRPNSYLSEKLIAHLNSDDMLIVGSGHRAVNLEVKASYGLKRSAMIPKSIAALGCRLIALWDCAVDNNGGLDHCSFVRAVSTGPARLANLYPQKGRIAVGSDADIVVWSKPDTLRNVCWTQLLPKDVYNVFSGLSPRSRPEVVLLRGHIVVLNGKIVDEEAHGRLLFVKPFGQMAFSRVDAVDQNRETVMEKISREPYTGHIVGCDSKGAHEETKEHHYFRKEYYDNVPKVALPPGQRQIHTSVKTAQPPGGSSNSFWFSN</sequence>
<dbReference type="Gene3D" id="3.20.20.140">
    <property type="entry name" value="Metal-dependent hydrolases"/>
    <property type="match status" value="1"/>
</dbReference>
<comment type="cofactor">
    <cofactor evidence="1">
        <name>Zn(2+)</name>
        <dbReference type="ChEBI" id="CHEBI:29105"/>
    </cofactor>
</comment>
<dbReference type="GO" id="GO:0004157">
    <property type="term" value="F:dihydropyrimidinase activity"/>
    <property type="evidence" value="ECO:0007669"/>
    <property type="project" value="UniProtKB-EC"/>
</dbReference>
<dbReference type="AlphaFoldDB" id="A0A504YYP1"/>
<dbReference type="GO" id="GO:0005829">
    <property type="term" value="C:cytosol"/>
    <property type="evidence" value="ECO:0007669"/>
    <property type="project" value="TreeGrafter"/>
</dbReference>